<keyword evidence="2" id="KW-0732">Signal</keyword>
<keyword evidence="4" id="KW-1185">Reference proteome</keyword>
<protein>
    <submittedName>
        <fullName evidence="5">ShKT domain-containing protein</fullName>
    </submittedName>
</protein>
<dbReference type="PROSITE" id="PS51670">
    <property type="entry name" value="SHKT"/>
    <property type="match status" value="1"/>
</dbReference>
<comment type="caution">
    <text evidence="1">Lacks conserved residue(s) required for the propagation of feature annotation.</text>
</comment>
<dbReference type="InterPro" id="IPR003582">
    <property type="entry name" value="ShKT_dom"/>
</dbReference>
<dbReference type="WBParaSite" id="jg6567">
    <property type="protein sequence ID" value="jg6567"/>
    <property type="gene ID" value="jg6567"/>
</dbReference>
<dbReference type="Pfam" id="PF01549">
    <property type="entry name" value="ShK"/>
    <property type="match status" value="1"/>
</dbReference>
<evidence type="ECO:0000313" key="5">
    <source>
        <dbReference type="WBParaSite" id="jg6567"/>
    </source>
</evidence>
<evidence type="ECO:0000259" key="3">
    <source>
        <dbReference type="PROSITE" id="PS51670"/>
    </source>
</evidence>
<evidence type="ECO:0000256" key="2">
    <source>
        <dbReference type="SAM" id="SignalP"/>
    </source>
</evidence>
<feature type="chain" id="PRO_5037849239" evidence="2">
    <location>
        <begin position="20"/>
        <end position="113"/>
    </location>
</feature>
<reference evidence="5" key="1">
    <citation type="submission" date="2022-11" db="UniProtKB">
        <authorList>
            <consortium name="WormBaseParasite"/>
        </authorList>
    </citation>
    <scope>IDENTIFICATION</scope>
</reference>
<feature type="signal peptide" evidence="2">
    <location>
        <begin position="1"/>
        <end position="19"/>
    </location>
</feature>
<feature type="domain" description="ShKT" evidence="3">
    <location>
        <begin position="77"/>
        <end position="113"/>
    </location>
</feature>
<evidence type="ECO:0000313" key="4">
    <source>
        <dbReference type="Proteomes" id="UP000887574"/>
    </source>
</evidence>
<dbReference type="AlphaFoldDB" id="A0A915EL85"/>
<name>A0A915EL85_9BILA</name>
<accession>A0A915EL85</accession>
<dbReference type="Proteomes" id="UP000887574">
    <property type="component" value="Unplaced"/>
</dbReference>
<evidence type="ECO:0000256" key="1">
    <source>
        <dbReference type="PROSITE-ProRule" id="PRU01005"/>
    </source>
</evidence>
<organism evidence="4 5">
    <name type="scientific">Ditylenchus dipsaci</name>
    <dbReference type="NCBI Taxonomy" id="166011"/>
    <lineage>
        <taxon>Eukaryota</taxon>
        <taxon>Metazoa</taxon>
        <taxon>Ecdysozoa</taxon>
        <taxon>Nematoda</taxon>
        <taxon>Chromadorea</taxon>
        <taxon>Rhabditida</taxon>
        <taxon>Tylenchina</taxon>
        <taxon>Tylenchomorpha</taxon>
        <taxon>Sphaerularioidea</taxon>
        <taxon>Anguinidae</taxon>
        <taxon>Anguininae</taxon>
        <taxon>Ditylenchus</taxon>
    </lineage>
</organism>
<proteinExistence type="predicted"/>
<sequence length="113" mass="12716">MKKAALIIMFFLSFSISIGWDGFILEESQLIPTASETWAGVKVVADAIMQRTRNRVATHRISGIKQYRFGDGTPGSCFDVRHACKRWVQESEQLCKSVPVFAREQCAYSCGFC</sequence>